<accession>A0A9D4DJ00</accession>
<keyword evidence="2" id="KW-1185">Reference proteome</keyword>
<name>A0A9D4DJ00_DREPO</name>
<gene>
    <name evidence="1" type="ORF">DPMN_184348</name>
</gene>
<dbReference type="AlphaFoldDB" id="A0A9D4DJ00"/>
<reference evidence="1" key="2">
    <citation type="submission" date="2020-11" db="EMBL/GenBank/DDBJ databases">
        <authorList>
            <person name="McCartney M.A."/>
            <person name="Auch B."/>
            <person name="Kono T."/>
            <person name="Mallez S."/>
            <person name="Becker A."/>
            <person name="Gohl D.M."/>
            <person name="Silverstein K.A.T."/>
            <person name="Koren S."/>
            <person name="Bechman K.B."/>
            <person name="Herman A."/>
            <person name="Abrahante J.E."/>
            <person name="Garbe J."/>
        </authorList>
    </citation>
    <scope>NUCLEOTIDE SEQUENCE</scope>
    <source>
        <strain evidence="1">Duluth1</strain>
        <tissue evidence="1">Whole animal</tissue>
    </source>
</reference>
<evidence type="ECO:0000313" key="1">
    <source>
        <dbReference type="EMBL" id="KAH3749833.1"/>
    </source>
</evidence>
<evidence type="ECO:0000313" key="2">
    <source>
        <dbReference type="Proteomes" id="UP000828390"/>
    </source>
</evidence>
<organism evidence="1 2">
    <name type="scientific">Dreissena polymorpha</name>
    <name type="common">Zebra mussel</name>
    <name type="synonym">Mytilus polymorpha</name>
    <dbReference type="NCBI Taxonomy" id="45954"/>
    <lineage>
        <taxon>Eukaryota</taxon>
        <taxon>Metazoa</taxon>
        <taxon>Spiralia</taxon>
        <taxon>Lophotrochozoa</taxon>
        <taxon>Mollusca</taxon>
        <taxon>Bivalvia</taxon>
        <taxon>Autobranchia</taxon>
        <taxon>Heteroconchia</taxon>
        <taxon>Euheterodonta</taxon>
        <taxon>Imparidentia</taxon>
        <taxon>Neoheterodontei</taxon>
        <taxon>Myida</taxon>
        <taxon>Dreissenoidea</taxon>
        <taxon>Dreissenidae</taxon>
        <taxon>Dreissena</taxon>
    </lineage>
</organism>
<sequence>MPSTFTDPQLKSPRSVHVTPSVQVMVCGYISNTIIQVDSEGKKKLAILASMKDGVHTPVSVFYSSSTNSIILGLDNNNAMLGFKVI</sequence>
<proteinExistence type="predicted"/>
<reference evidence="1" key="1">
    <citation type="journal article" date="2019" name="bioRxiv">
        <title>The Genome of the Zebra Mussel, Dreissena polymorpha: A Resource for Invasive Species Research.</title>
        <authorList>
            <person name="McCartney M.A."/>
            <person name="Auch B."/>
            <person name="Kono T."/>
            <person name="Mallez S."/>
            <person name="Zhang Y."/>
            <person name="Obille A."/>
            <person name="Becker A."/>
            <person name="Abrahante J.E."/>
            <person name="Garbe J."/>
            <person name="Badalamenti J.P."/>
            <person name="Herman A."/>
            <person name="Mangelson H."/>
            <person name="Liachko I."/>
            <person name="Sullivan S."/>
            <person name="Sone E.D."/>
            <person name="Koren S."/>
            <person name="Silverstein K.A.T."/>
            <person name="Beckman K.B."/>
            <person name="Gohl D.M."/>
        </authorList>
    </citation>
    <scope>NUCLEOTIDE SEQUENCE</scope>
    <source>
        <strain evidence="1">Duluth1</strain>
        <tissue evidence="1">Whole animal</tissue>
    </source>
</reference>
<dbReference type="EMBL" id="JAIWYP010000010">
    <property type="protein sequence ID" value="KAH3749833.1"/>
    <property type="molecule type" value="Genomic_DNA"/>
</dbReference>
<comment type="caution">
    <text evidence="1">The sequence shown here is derived from an EMBL/GenBank/DDBJ whole genome shotgun (WGS) entry which is preliminary data.</text>
</comment>
<protein>
    <submittedName>
        <fullName evidence="1">Uncharacterized protein</fullName>
    </submittedName>
</protein>
<dbReference type="Proteomes" id="UP000828390">
    <property type="component" value="Unassembled WGS sequence"/>
</dbReference>